<dbReference type="AlphaFoldDB" id="A0A0V0JAK1"/>
<keyword evidence="1" id="KW-0433">Leucine-rich repeat</keyword>
<dbReference type="SUPFAM" id="SSF52058">
    <property type="entry name" value="L domain-like"/>
    <property type="match status" value="1"/>
</dbReference>
<dbReference type="InterPro" id="IPR001611">
    <property type="entry name" value="Leu-rich_rpt"/>
</dbReference>
<feature type="compositionally biased region" description="Acidic residues" evidence="4">
    <location>
        <begin position="212"/>
        <end position="254"/>
    </location>
</feature>
<evidence type="ECO:0000256" key="3">
    <source>
        <dbReference type="ARBA" id="ARBA00025777"/>
    </source>
</evidence>
<evidence type="ECO:0000256" key="4">
    <source>
        <dbReference type="SAM" id="MobiDB-lite"/>
    </source>
</evidence>
<reference evidence="5" key="1">
    <citation type="submission" date="2016-01" db="EMBL/GenBank/DDBJ databases">
        <title>Reference transcriptome for the parasite Schistocephalus solidus: insights into the molecular evolution of parasitism.</title>
        <authorList>
            <person name="Hebert F.O."/>
            <person name="Grambauer S."/>
            <person name="Barber I."/>
            <person name="Landry C.R."/>
            <person name="Aubin-Horth N."/>
        </authorList>
    </citation>
    <scope>NUCLEOTIDE SEQUENCE</scope>
</reference>
<dbReference type="PANTHER" id="PTHR11375:SF0">
    <property type="entry name" value="ACIDIC LEUCINE-RICH NUCLEAR PHOSPHOPROTEIN 32 FAMILY MEMBER A"/>
    <property type="match status" value="1"/>
</dbReference>
<evidence type="ECO:0000313" key="5">
    <source>
        <dbReference type="EMBL" id="JAP62805.1"/>
    </source>
</evidence>
<dbReference type="PANTHER" id="PTHR11375">
    <property type="entry name" value="ACIDIC LEUCINE-RICH NUCLEAR PHOSPHOPROTEIN 32"/>
    <property type="match status" value="1"/>
</dbReference>
<evidence type="ECO:0000256" key="2">
    <source>
        <dbReference type="ARBA" id="ARBA00022737"/>
    </source>
</evidence>
<keyword evidence="2" id="KW-0677">Repeat</keyword>
<evidence type="ECO:0000256" key="1">
    <source>
        <dbReference type="ARBA" id="ARBA00022614"/>
    </source>
</evidence>
<sequence>MMSVIPMSQRLELEIKDKQPSEVKDLNLDGCTATEIEGITAEYTNLQRLSLVGVGLTTLKGFPALPQLTKLDLSENPIVDGLESLTECPKLEVLNLSGNKLKAVADLSPLASLANLKSLELNNCDIAAVEDYRKEVFSVLPKLKYLDGLDQSGEEEPVIEDASEAVHKPLKEVAPEKNGSHVAEGDDEDDDEDEEEEEEEVGISALQGSKELEDDEEDYVPGAEDEDVDDLDDEDEEDEDEDEDDEEVDEDEVADLSGSGVEGPRRAVKRPIDEVKEPENVPSAKCKATDETGDHAVEAVNGSKDDA</sequence>
<comment type="similarity">
    <text evidence="3">Belongs to the ANP32 family.</text>
</comment>
<name>A0A0V0JAK1_SCHSO</name>
<proteinExistence type="inferred from homology"/>
<feature type="compositionally biased region" description="Acidic residues" evidence="4">
    <location>
        <begin position="185"/>
        <end position="201"/>
    </location>
</feature>
<feature type="region of interest" description="Disordered" evidence="4">
    <location>
        <begin position="170"/>
        <end position="307"/>
    </location>
</feature>
<dbReference type="EMBL" id="GEEE01000420">
    <property type="protein sequence ID" value="JAP62805.1"/>
    <property type="molecule type" value="Transcribed_RNA"/>
</dbReference>
<dbReference type="FunFam" id="3.80.10.10:FF:000131">
    <property type="entry name" value="acidic leucine-rich nuclear phosphoprotein 32-related protein-like"/>
    <property type="match status" value="1"/>
</dbReference>
<organism evidence="5">
    <name type="scientific">Schistocephalus solidus</name>
    <name type="common">Tapeworm</name>
    <dbReference type="NCBI Taxonomy" id="70667"/>
    <lineage>
        <taxon>Eukaryota</taxon>
        <taxon>Metazoa</taxon>
        <taxon>Spiralia</taxon>
        <taxon>Lophotrochozoa</taxon>
        <taxon>Platyhelminthes</taxon>
        <taxon>Cestoda</taxon>
        <taxon>Eucestoda</taxon>
        <taxon>Diphyllobothriidea</taxon>
        <taxon>Diphyllobothriidae</taxon>
        <taxon>Schistocephalus</taxon>
    </lineage>
</organism>
<dbReference type="InterPro" id="IPR045081">
    <property type="entry name" value="AN32"/>
</dbReference>
<feature type="compositionally biased region" description="Basic and acidic residues" evidence="4">
    <location>
        <begin position="270"/>
        <end position="279"/>
    </location>
</feature>
<protein>
    <recommendedName>
        <fullName evidence="6">Acidic leucine-rich nuclear phosphoprotein 32 family member A</fullName>
    </recommendedName>
</protein>
<gene>
    <name evidence="5" type="ORF">TR165703</name>
</gene>
<accession>A0A0V0JAK1</accession>
<dbReference type="InterPro" id="IPR032675">
    <property type="entry name" value="LRR_dom_sf"/>
</dbReference>
<dbReference type="PROSITE" id="PS51450">
    <property type="entry name" value="LRR"/>
    <property type="match status" value="2"/>
</dbReference>
<dbReference type="GO" id="GO:0042393">
    <property type="term" value="F:histone binding"/>
    <property type="evidence" value="ECO:0007669"/>
    <property type="project" value="TreeGrafter"/>
</dbReference>
<evidence type="ECO:0008006" key="6">
    <source>
        <dbReference type="Google" id="ProtNLM"/>
    </source>
</evidence>
<feature type="compositionally biased region" description="Basic and acidic residues" evidence="4">
    <location>
        <begin position="170"/>
        <end position="179"/>
    </location>
</feature>
<dbReference type="Gene3D" id="3.80.10.10">
    <property type="entry name" value="Ribonuclease Inhibitor"/>
    <property type="match status" value="1"/>
</dbReference>
<feature type="compositionally biased region" description="Basic and acidic residues" evidence="4">
    <location>
        <begin position="287"/>
        <end position="307"/>
    </location>
</feature>
<dbReference type="GO" id="GO:0005634">
    <property type="term" value="C:nucleus"/>
    <property type="evidence" value="ECO:0007669"/>
    <property type="project" value="TreeGrafter"/>
</dbReference>
<dbReference type="Pfam" id="PF14580">
    <property type="entry name" value="LRR_9"/>
    <property type="match status" value="1"/>
</dbReference>